<evidence type="ECO:0000256" key="1">
    <source>
        <dbReference type="SAM" id="MobiDB-lite"/>
    </source>
</evidence>
<reference evidence="2" key="1">
    <citation type="submission" date="2021-03" db="EMBL/GenBank/DDBJ databases">
        <authorList>
            <person name="Tran Van P."/>
        </authorList>
    </citation>
    <scope>NUCLEOTIDE SEQUENCE</scope>
</reference>
<sequence length="152" mass="17026">MVTGAAMMVLKLAAVSRDEGEEGGRLAVNLDPRRHQQIEDLLCSIRTPYLCGAQKKISKPNIFTDTLRPKGEFVKKSGTKESERFDKFSGEISNKTKVPDSWDDVTEDSEDCKPNVSGVSVPDPSENWETTSIKYSHIGESEFKRKFLQNIT</sequence>
<evidence type="ECO:0000313" key="3">
    <source>
        <dbReference type="Proteomes" id="UP001153148"/>
    </source>
</evidence>
<dbReference type="EMBL" id="CAJPIN010037362">
    <property type="protein sequence ID" value="CAG2064837.1"/>
    <property type="molecule type" value="Genomic_DNA"/>
</dbReference>
<dbReference type="Proteomes" id="UP001153148">
    <property type="component" value="Unassembled WGS sequence"/>
</dbReference>
<feature type="non-terminal residue" evidence="2">
    <location>
        <position position="152"/>
    </location>
</feature>
<organism evidence="2 3">
    <name type="scientific">Timema podura</name>
    <name type="common">Walking stick</name>
    <dbReference type="NCBI Taxonomy" id="61482"/>
    <lineage>
        <taxon>Eukaryota</taxon>
        <taxon>Metazoa</taxon>
        <taxon>Ecdysozoa</taxon>
        <taxon>Arthropoda</taxon>
        <taxon>Hexapoda</taxon>
        <taxon>Insecta</taxon>
        <taxon>Pterygota</taxon>
        <taxon>Neoptera</taxon>
        <taxon>Polyneoptera</taxon>
        <taxon>Phasmatodea</taxon>
        <taxon>Timematodea</taxon>
        <taxon>Timematoidea</taxon>
        <taxon>Timematidae</taxon>
        <taxon>Timema</taxon>
    </lineage>
</organism>
<keyword evidence="3" id="KW-1185">Reference proteome</keyword>
<proteinExistence type="predicted"/>
<comment type="caution">
    <text evidence="2">The sequence shown here is derived from an EMBL/GenBank/DDBJ whole genome shotgun (WGS) entry which is preliminary data.</text>
</comment>
<protein>
    <submittedName>
        <fullName evidence="2">Uncharacterized protein</fullName>
    </submittedName>
</protein>
<evidence type="ECO:0000313" key="2">
    <source>
        <dbReference type="EMBL" id="CAG2064837.1"/>
    </source>
</evidence>
<feature type="region of interest" description="Disordered" evidence="1">
    <location>
        <begin position="96"/>
        <end position="125"/>
    </location>
</feature>
<gene>
    <name evidence="2" type="ORF">TPAB3V08_LOCUS11781</name>
</gene>
<name>A0ABN7PAK1_TIMPD</name>
<feature type="compositionally biased region" description="Acidic residues" evidence="1">
    <location>
        <begin position="101"/>
        <end position="110"/>
    </location>
</feature>
<accession>A0ABN7PAK1</accession>